<organism evidence="1 2">
    <name type="scientific">Conyzicola lurida</name>
    <dbReference type="NCBI Taxonomy" id="1172621"/>
    <lineage>
        <taxon>Bacteria</taxon>
        <taxon>Bacillati</taxon>
        <taxon>Actinomycetota</taxon>
        <taxon>Actinomycetes</taxon>
        <taxon>Micrococcales</taxon>
        <taxon>Microbacteriaceae</taxon>
        <taxon>Conyzicola</taxon>
    </lineage>
</organism>
<name>A0A841APE6_9MICO</name>
<dbReference type="Proteomes" id="UP000536685">
    <property type="component" value="Unassembled WGS sequence"/>
</dbReference>
<accession>A0A841APE6</accession>
<proteinExistence type="predicted"/>
<dbReference type="RefSeq" id="WP_221420478.1">
    <property type="nucleotide sequence ID" value="NZ_JACHMJ010000001.1"/>
</dbReference>
<reference evidence="1 2" key="1">
    <citation type="submission" date="2020-08" db="EMBL/GenBank/DDBJ databases">
        <title>Sequencing the genomes of 1000 actinobacteria strains.</title>
        <authorList>
            <person name="Klenk H.-P."/>
        </authorList>
    </citation>
    <scope>NUCLEOTIDE SEQUENCE [LARGE SCALE GENOMIC DNA]</scope>
    <source>
        <strain evidence="1 2">DSM 105784</strain>
    </source>
</reference>
<sequence>MSDTSVTDTATTHTWLAIGPAGTLGWITTVTGGYTFKLVGDDTERAVYPSLEAAKGALYSALVPGTEWPEFREH</sequence>
<evidence type="ECO:0008006" key="3">
    <source>
        <dbReference type="Google" id="ProtNLM"/>
    </source>
</evidence>
<dbReference type="AlphaFoldDB" id="A0A841APE6"/>
<evidence type="ECO:0000313" key="2">
    <source>
        <dbReference type="Proteomes" id="UP000536685"/>
    </source>
</evidence>
<dbReference type="EMBL" id="JACHMJ010000001">
    <property type="protein sequence ID" value="MBB5843631.1"/>
    <property type="molecule type" value="Genomic_DNA"/>
</dbReference>
<keyword evidence="2" id="KW-1185">Reference proteome</keyword>
<protein>
    <recommendedName>
        <fullName evidence="3">Methyltransferase</fullName>
    </recommendedName>
</protein>
<gene>
    <name evidence="1" type="ORF">HD599_001954</name>
</gene>
<evidence type="ECO:0000313" key="1">
    <source>
        <dbReference type="EMBL" id="MBB5843631.1"/>
    </source>
</evidence>
<comment type="caution">
    <text evidence="1">The sequence shown here is derived from an EMBL/GenBank/DDBJ whole genome shotgun (WGS) entry which is preliminary data.</text>
</comment>